<feature type="transmembrane region" description="Helical" evidence="2">
    <location>
        <begin position="12"/>
        <end position="31"/>
    </location>
</feature>
<dbReference type="EMBL" id="JAMZFW010000003">
    <property type="protein sequence ID" value="MCP1101395.1"/>
    <property type="molecule type" value="Genomic_DNA"/>
</dbReference>
<dbReference type="EC" id="3.4.21.89" evidence="1"/>
<keyword evidence="4" id="KW-1185">Reference proteome</keyword>
<dbReference type="PANTHER" id="PTHR10806">
    <property type="entry name" value="SIGNAL PEPTIDASE COMPLEX CATALYTIC SUBUNIT SEC11"/>
    <property type="match status" value="1"/>
</dbReference>
<organism evidence="3 4">
    <name type="scientific">Aequitasia blattaphilus</name>
    <dbReference type="NCBI Taxonomy" id="2949332"/>
    <lineage>
        <taxon>Bacteria</taxon>
        <taxon>Bacillati</taxon>
        <taxon>Bacillota</taxon>
        <taxon>Clostridia</taxon>
        <taxon>Lachnospirales</taxon>
        <taxon>Lachnospiraceae</taxon>
        <taxon>Aequitasia</taxon>
    </lineage>
</organism>
<evidence type="ECO:0000256" key="1">
    <source>
        <dbReference type="NCBIfam" id="TIGR02228"/>
    </source>
</evidence>
<dbReference type="InterPro" id="IPR001733">
    <property type="entry name" value="Peptidase_S26B"/>
</dbReference>
<reference evidence="3 4" key="1">
    <citation type="journal article" date="2022" name="Genome Biol. Evol.">
        <title>Host diet, physiology and behaviors set the stage for Lachnospiraceae cladogenesis.</title>
        <authorList>
            <person name="Vera-Ponce De Leon A."/>
            <person name="Schneider M."/>
            <person name="Jahnes B.C."/>
            <person name="Sadowski V."/>
            <person name="Camuy-Velez L.A."/>
            <person name="Duan J."/>
            <person name="Sabree Z.L."/>
        </authorList>
    </citation>
    <scope>NUCLEOTIDE SEQUENCE [LARGE SCALE GENOMIC DNA]</scope>
    <source>
        <strain evidence="3 4">PAL113</strain>
    </source>
</reference>
<keyword evidence="2" id="KW-0812">Transmembrane</keyword>
<dbReference type="PROSITE" id="PS51257">
    <property type="entry name" value="PROKAR_LIPOPROTEIN"/>
    <property type="match status" value="1"/>
</dbReference>
<feature type="transmembrane region" description="Helical" evidence="2">
    <location>
        <begin position="145"/>
        <end position="163"/>
    </location>
</feature>
<dbReference type="PANTHER" id="PTHR10806:SF6">
    <property type="entry name" value="SIGNAL PEPTIDASE COMPLEX CATALYTIC SUBUNIT SEC11"/>
    <property type="match status" value="1"/>
</dbReference>
<dbReference type="GO" id="GO:0009003">
    <property type="term" value="F:signal peptidase activity"/>
    <property type="evidence" value="ECO:0007669"/>
    <property type="project" value="UniProtKB-EC"/>
</dbReference>
<dbReference type="Proteomes" id="UP001523566">
    <property type="component" value="Unassembled WGS sequence"/>
</dbReference>
<gene>
    <name evidence="3" type="ORF">NK125_03080</name>
</gene>
<dbReference type="RefSeq" id="WP_262065180.1">
    <property type="nucleotide sequence ID" value="NZ_JAMXOD010000003.1"/>
</dbReference>
<evidence type="ECO:0000313" key="3">
    <source>
        <dbReference type="EMBL" id="MCP1101395.1"/>
    </source>
</evidence>
<dbReference type="CDD" id="cd06462">
    <property type="entry name" value="Peptidase_S24_S26"/>
    <property type="match status" value="1"/>
</dbReference>
<proteinExistence type="predicted"/>
<name>A0ABT1E6E0_9FIRM</name>
<accession>A0ABT1E6E0</accession>
<keyword evidence="2" id="KW-1133">Transmembrane helix</keyword>
<comment type="caution">
    <text evidence="3">The sequence shown here is derived from an EMBL/GenBank/DDBJ whole genome shotgun (WGS) entry which is preliminary data.</text>
</comment>
<protein>
    <recommendedName>
        <fullName evidence="1">Signal peptidase I</fullName>
        <ecNumber evidence="1">3.4.21.89</ecNumber>
    </recommendedName>
</protein>
<evidence type="ECO:0000256" key="2">
    <source>
        <dbReference type="SAM" id="Phobius"/>
    </source>
</evidence>
<dbReference type="NCBIfam" id="TIGR02228">
    <property type="entry name" value="sigpep_I_arch"/>
    <property type="match status" value="1"/>
</dbReference>
<keyword evidence="3" id="KW-0378">Hydrolase</keyword>
<evidence type="ECO:0000313" key="4">
    <source>
        <dbReference type="Proteomes" id="UP001523566"/>
    </source>
</evidence>
<keyword evidence="2" id="KW-0472">Membrane</keyword>
<sequence>MKSKVIKAVGNLVFIAILLACSGIIVLSATGRMEEIRLGGKSMSVVLTNSMSPEIEAGSLIFLTEKPGAEIVEGDIINYETGGIRLTHRVVEVYESDNSRYYITQGDANQDKDVKPVQDTQIKGVVTASVPNLGRIAIMMKQPSFILSLFSLLLAVNLFFKALTIDRIEEQDKEITI</sequence>